<evidence type="ECO:0000256" key="7">
    <source>
        <dbReference type="ARBA" id="ARBA00023049"/>
    </source>
</evidence>
<evidence type="ECO:0000256" key="5">
    <source>
        <dbReference type="ARBA" id="ARBA00022807"/>
    </source>
</evidence>
<dbReference type="CDD" id="cd08073">
    <property type="entry name" value="MPN_NLPC_P60"/>
    <property type="match status" value="1"/>
</dbReference>
<dbReference type="GO" id="GO:0008235">
    <property type="term" value="F:metalloexopeptidase activity"/>
    <property type="evidence" value="ECO:0007669"/>
    <property type="project" value="TreeGrafter"/>
</dbReference>
<dbReference type="Gene3D" id="3.40.140.10">
    <property type="entry name" value="Cytidine Deaminase, domain 2"/>
    <property type="match status" value="1"/>
</dbReference>
<protein>
    <submittedName>
        <fullName evidence="10">Peptidase P60</fullName>
    </submittedName>
</protein>
<dbReference type="InterPro" id="IPR000064">
    <property type="entry name" value="NLP_P60_dom"/>
</dbReference>
<dbReference type="PROSITE" id="PS50249">
    <property type="entry name" value="MPN"/>
    <property type="match status" value="1"/>
</dbReference>
<sequence>MLANNKTLALEHAHDAYPREACGLLIVRKGREIYIRCRNIGVGTDQFVIHPEDYAAAENEGEIVGVVHSHPGLPPEPSQADRVACEASGLPWHIVGIPSEEWTRIEPSGYTAPLVGRQWSHGVLDCYALVRDWFHQERRITLPDFDRFDEWWKRGKNLYVENFANAGFTDIDFKDLQEGDCFLMQVVSPVPNHAAVYLGDGLILHHLQGRLSSRDVYGGYWQKITTHILRYGHSHTSW</sequence>
<evidence type="ECO:0000256" key="6">
    <source>
        <dbReference type="ARBA" id="ARBA00022833"/>
    </source>
</evidence>
<evidence type="ECO:0000256" key="2">
    <source>
        <dbReference type="ARBA" id="ARBA00022670"/>
    </source>
</evidence>
<evidence type="ECO:0000256" key="1">
    <source>
        <dbReference type="ARBA" id="ARBA00007074"/>
    </source>
</evidence>
<evidence type="ECO:0000259" key="8">
    <source>
        <dbReference type="PROSITE" id="PS50249"/>
    </source>
</evidence>
<keyword evidence="5" id="KW-0788">Thiol protease</keyword>
<dbReference type="InterPro" id="IPR051929">
    <property type="entry name" value="VirAsm_ModProt"/>
</dbReference>
<dbReference type="PANTHER" id="PTHR34858:SF1">
    <property type="entry name" value="CYSO-CYSTEINE PEPTIDASE"/>
    <property type="match status" value="1"/>
</dbReference>
<organism evidence="10 11">
    <name type="scientific">Microcystis wesenbergii Mw_MB_S_20031200_S109D</name>
    <dbReference type="NCBI Taxonomy" id="2486241"/>
    <lineage>
        <taxon>Bacteria</taxon>
        <taxon>Bacillati</taxon>
        <taxon>Cyanobacteriota</taxon>
        <taxon>Cyanophyceae</taxon>
        <taxon>Oscillatoriophycideae</taxon>
        <taxon>Chroococcales</taxon>
        <taxon>Microcystaceae</taxon>
        <taxon>Microcystis</taxon>
    </lineage>
</organism>
<dbReference type="Pfam" id="PF14464">
    <property type="entry name" value="Prok-JAB"/>
    <property type="match status" value="1"/>
</dbReference>
<dbReference type="EMBL" id="SFAP01000237">
    <property type="protein sequence ID" value="TRV19147.1"/>
    <property type="molecule type" value="Genomic_DNA"/>
</dbReference>
<keyword evidence="2" id="KW-0645">Protease</keyword>
<evidence type="ECO:0000256" key="4">
    <source>
        <dbReference type="ARBA" id="ARBA00022801"/>
    </source>
</evidence>
<dbReference type="Proteomes" id="UP000318616">
    <property type="component" value="Unassembled WGS sequence"/>
</dbReference>
<comment type="similarity">
    <text evidence="1">Belongs to the peptidase C40 family.</text>
</comment>
<dbReference type="InterPro" id="IPR028090">
    <property type="entry name" value="JAB_dom_prok"/>
</dbReference>
<dbReference type="AlphaFoldDB" id="A0A552LG04"/>
<name>A0A552LG04_9CHRO</name>
<evidence type="ECO:0000313" key="11">
    <source>
        <dbReference type="Proteomes" id="UP000318616"/>
    </source>
</evidence>
<dbReference type="InterPro" id="IPR000555">
    <property type="entry name" value="JAMM/MPN+_dom"/>
</dbReference>
<dbReference type="GO" id="GO:0006508">
    <property type="term" value="P:proteolysis"/>
    <property type="evidence" value="ECO:0007669"/>
    <property type="project" value="UniProtKB-KW"/>
</dbReference>
<feature type="domain" description="MPN" evidence="8">
    <location>
        <begin position="1"/>
        <end position="122"/>
    </location>
</feature>
<dbReference type="GO" id="GO:0008234">
    <property type="term" value="F:cysteine-type peptidase activity"/>
    <property type="evidence" value="ECO:0007669"/>
    <property type="project" value="UniProtKB-KW"/>
</dbReference>
<keyword evidence="6" id="KW-0862">Zinc</keyword>
<dbReference type="SUPFAM" id="SSF102712">
    <property type="entry name" value="JAB1/MPN domain"/>
    <property type="match status" value="1"/>
</dbReference>
<feature type="domain" description="NlpC/P60" evidence="9">
    <location>
        <begin position="96"/>
        <end position="232"/>
    </location>
</feature>
<dbReference type="SUPFAM" id="SSF54001">
    <property type="entry name" value="Cysteine proteinases"/>
    <property type="match status" value="1"/>
</dbReference>
<evidence type="ECO:0000259" key="9">
    <source>
        <dbReference type="PROSITE" id="PS51935"/>
    </source>
</evidence>
<dbReference type="InterPro" id="IPR037518">
    <property type="entry name" value="MPN"/>
</dbReference>
<accession>A0A552LG04</accession>
<reference evidence="10 11" key="1">
    <citation type="submission" date="2019-01" db="EMBL/GenBank/DDBJ databases">
        <title>Coherence of Microcystis species and biogeography revealed through population genomics.</title>
        <authorList>
            <person name="Perez-Carrascal O.M."/>
            <person name="Terrat Y."/>
            <person name="Giani A."/>
            <person name="Fortin N."/>
            <person name="Tromas N."/>
            <person name="Shapiro B.J."/>
        </authorList>
    </citation>
    <scope>NUCLEOTIDE SEQUENCE [LARGE SCALE GENOMIC DNA]</scope>
    <source>
        <strain evidence="10">Mw_MB_S_20031200_S109D</strain>
    </source>
</reference>
<gene>
    <name evidence="10" type="ORF">EWV88_19195</name>
</gene>
<dbReference type="Pfam" id="PF00877">
    <property type="entry name" value="NLPC_P60"/>
    <property type="match status" value="1"/>
</dbReference>
<dbReference type="PROSITE" id="PS51935">
    <property type="entry name" value="NLPC_P60"/>
    <property type="match status" value="1"/>
</dbReference>
<dbReference type="InterPro" id="IPR038765">
    <property type="entry name" value="Papain-like_cys_pep_sf"/>
</dbReference>
<keyword evidence="4" id="KW-0378">Hydrolase</keyword>
<dbReference type="PANTHER" id="PTHR34858">
    <property type="entry name" value="CYSO-CYSTEINE PEPTIDASE"/>
    <property type="match status" value="1"/>
</dbReference>
<keyword evidence="7" id="KW-0482">Metalloprotease</keyword>
<keyword evidence="3" id="KW-0479">Metal-binding</keyword>
<dbReference type="Gene3D" id="3.90.1720.10">
    <property type="entry name" value="endopeptidase domain like (from Nostoc punctiforme)"/>
    <property type="match status" value="1"/>
</dbReference>
<proteinExistence type="inferred from homology"/>
<dbReference type="SMART" id="SM00232">
    <property type="entry name" value="JAB_MPN"/>
    <property type="match status" value="1"/>
</dbReference>
<evidence type="ECO:0000313" key="10">
    <source>
        <dbReference type="EMBL" id="TRV19147.1"/>
    </source>
</evidence>
<evidence type="ECO:0000256" key="3">
    <source>
        <dbReference type="ARBA" id="ARBA00022723"/>
    </source>
</evidence>
<comment type="caution">
    <text evidence="10">The sequence shown here is derived from an EMBL/GenBank/DDBJ whole genome shotgun (WGS) entry which is preliminary data.</text>
</comment>
<dbReference type="GO" id="GO:0008270">
    <property type="term" value="F:zinc ion binding"/>
    <property type="evidence" value="ECO:0007669"/>
    <property type="project" value="TreeGrafter"/>
</dbReference>